<gene>
    <name evidence="2" type="ORF">PR048_014366</name>
</gene>
<keyword evidence="1" id="KW-0472">Membrane</keyword>
<evidence type="ECO:0000256" key="1">
    <source>
        <dbReference type="SAM" id="Phobius"/>
    </source>
</evidence>
<dbReference type="Gene3D" id="1.10.287.70">
    <property type="match status" value="1"/>
</dbReference>
<sequence length="640" mass="70487">MLTSSPLRTQRGTEPLHEACLAGMQGEMGGPLERARLRTVLGVRRSTLLLTLYALFYAVFLVSGALVFMAVESPEERRQDAQMLLTRRNFLRDHPCVSGKGLLLGNIATVLSALSQCRGIWANLNLFGIDSGEITHCSVRGVQGDQNGCRQDDVSRKNALYAMNWKTYTTIIGKSQHPLTLFVTHKLTLEFLRSDEPFGRYSGLKQTKPLEIRGSQRRPYRCLMTSERYADKLVLDSRRQFMLGSHWHDESDMTLNCRCNDLVFSPLARHDDANHADLLSSSRRPQLASTAALGGLHVVSGRYDGGEDGMAGGGGGRSVLLGIGPIAPLPPPERCASISLVKPAPIPLAKAKAVLLLSTSNSFNLHEFLMMKQYSSAYSSPPPHCKQNAGKLNEERRHVDFFRFHQRTYLHPCSDARLPADTALASALGVLDLVHNTVFSHLTHHSKQIIHKRLVLEFNNSHWPNEIEDCGGGVVRLLTSHLGEPVSIPGGVTPGFSHVGIVPDDAAGRRVFSRISRSHTHITLIGSQDLNVKSHPNISIPLSIKMERSFVPTHNNNNNNEMKLFYTKGSLSTTPSPPPPSSTPFNYWSQWTHTEKHVSSLMALFTAKINPPGEVKSAKAGEERSGRVLANRTDSALASC</sequence>
<reference evidence="2 3" key="1">
    <citation type="submission" date="2023-02" db="EMBL/GenBank/DDBJ databases">
        <title>LHISI_Scaffold_Assembly.</title>
        <authorList>
            <person name="Stuart O.P."/>
            <person name="Cleave R."/>
            <person name="Magrath M.J.L."/>
            <person name="Mikheyev A.S."/>
        </authorList>
    </citation>
    <scope>NUCLEOTIDE SEQUENCE [LARGE SCALE GENOMIC DNA]</scope>
    <source>
        <strain evidence="2">Daus_M_001</strain>
        <tissue evidence="2">Leg muscle</tissue>
    </source>
</reference>
<keyword evidence="1" id="KW-1133">Transmembrane helix</keyword>
<comment type="caution">
    <text evidence="2">The sequence shown here is derived from an EMBL/GenBank/DDBJ whole genome shotgun (WGS) entry which is preliminary data.</text>
</comment>
<organism evidence="2 3">
    <name type="scientific">Dryococelus australis</name>
    <dbReference type="NCBI Taxonomy" id="614101"/>
    <lineage>
        <taxon>Eukaryota</taxon>
        <taxon>Metazoa</taxon>
        <taxon>Ecdysozoa</taxon>
        <taxon>Arthropoda</taxon>
        <taxon>Hexapoda</taxon>
        <taxon>Insecta</taxon>
        <taxon>Pterygota</taxon>
        <taxon>Neoptera</taxon>
        <taxon>Polyneoptera</taxon>
        <taxon>Phasmatodea</taxon>
        <taxon>Verophasmatodea</taxon>
        <taxon>Anareolatae</taxon>
        <taxon>Phasmatidae</taxon>
        <taxon>Eurycanthinae</taxon>
        <taxon>Dryococelus</taxon>
    </lineage>
</organism>
<protein>
    <submittedName>
        <fullName evidence="2">Uncharacterized protein</fullName>
    </submittedName>
</protein>
<evidence type="ECO:0000313" key="2">
    <source>
        <dbReference type="EMBL" id="KAJ8882555.1"/>
    </source>
</evidence>
<feature type="transmembrane region" description="Helical" evidence="1">
    <location>
        <begin position="48"/>
        <end position="71"/>
    </location>
</feature>
<dbReference type="Proteomes" id="UP001159363">
    <property type="component" value="Chromosome 4"/>
</dbReference>
<evidence type="ECO:0000313" key="3">
    <source>
        <dbReference type="Proteomes" id="UP001159363"/>
    </source>
</evidence>
<name>A0ABQ9HDY8_9NEOP</name>
<proteinExistence type="predicted"/>
<accession>A0ABQ9HDY8</accession>
<dbReference type="EMBL" id="JARBHB010000005">
    <property type="protein sequence ID" value="KAJ8882555.1"/>
    <property type="molecule type" value="Genomic_DNA"/>
</dbReference>
<keyword evidence="1" id="KW-0812">Transmembrane</keyword>
<keyword evidence="3" id="KW-1185">Reference proteome</keyword>